<dbReference type="InterPro" id="IPR050185">
    <property type="entry name" value="Ub_carboxyl-term_hydrolase"/>
</dbReference>
<dbReference type="PROSITE" id="PS00972">
    <property type="entry name" value="USP_1"/>
    <property type="match status" value="1"/>
</dbReference>
<feature type="compositionally biased region" description="Basic and acidic residues" evidence="2">
    <location>
        <begin position="165"/>
        <end position="175"/>
    </location>
</feature>
<evidence type="ECO:0000256" key="1">
    <source>
        <dbReference type="RuleBase" id="RU366025"/>
    </source>
</evidence>
<dbReference type="PROSITE" id="PS00973">
    <property type="entry name" value="USP_2"/>
    <property type="match status" value="1"/>
</dbReference>
<dbReference type="CDD" id="cd02674">
    <property type="entry name" value="Peptidase_C19R"/>
    <property type="match status" value="1"/>
</dbReference>
<dbReference type="PANTHER" id="PTHR21646:SF23">
    <property type="entry name" value="UBIQUITIN CARBOXYL-TERMINAL HYDROLASE USP2"/>
    <property type="match status" value="1"/>
</dbReference>
<feature type="compositionally biased region" description="Gly residues" evidence="2">
    <location>
        <begin position="125"/>
        <end position="137"/>
    </location>
</feature>
<keyword evidence="1" id="KW-0833">Ubl conjugation pathway</keyword>
<evidence type="ECO:0000313" key="4">
    <source>
        <dbReference type="EMBL" id="GMH54138.1"/>
    </source>
</evidence>
<dbReference type="EC" id="3.4.19.12" evidence="1"/>
<dbReference type="InterPro" id="IPR028889">
    <property type="entry name" value="USP"/>
</dbReference>
<protein>
    <recommendedName>
        <fullName evidence="1">Ubiquitin carboxyl-terminal hydrolase</fullName>
        <ecNumber evidence="1">3.4.19.12</ecNumber>
    </recommendedName>
</protein>
<feature type="compositionally biased region" description="Polar residues" evidence="2">
    <location>
        <begin position="61"/>
        <end position="72"/>
    </location>
</feature>
<keyword evidence="1" id="KW-0788">Thiol protease</keyword>
<dbReference type="SUPFAM" id="SSF54001">
    <property type="entry name" value="Cysteine proteinases"/>
    <property type="match status" value="1"/>
</dbReference>
<gene>
    <name evidence="4" type="ORF">TrRE_jg6959</name>
</gene>
<accession>A0A9W7DT60</accession>
<dbReference type="InterPro" id="IPR018200">
    <property type="entry name" value="USP_CS"/>
</dbReference>
<comment type="caution">
    <text evidence="4">The sequence shown here is derived from an EMBL/GenBank/DDBJ whole genome shotgun (WGS) entry which is preliminary data.</text>
</comment>
<feature type="region of interest" description="Disordered" evidence="2">
    <location>
        <begin position="1"/>
        <end position="192"/>
    </location>
</feature>
<dbReference type="OrthoDB" id="292964at2759"/>
<feature type="compositionally biased region" description="Polar residues" evidence="2">
    <location>
        <begin position="13"/>
        <end position="31"/>
    </location>
</feature>
<dbReference type="PANTHER" id="PTHR21646">
    <property type="entry name" value="UBIQUITIN CARBOXYL-TERMINAL HYDROLASE"/>
    <property type="match status" value="1"/>
</dbReference>
<dbReference type="Proteomes" id="UP001165082">
    <property type="component" value="Unassembled WGS sequence"/>
</dbReference>
<dbReference type="GO" id="GO:0004843">
    <property type="term" value="F:cysteine-type deubiquitinase activity"/>
    <property type="evidence" value="ECO:0007669"/>
    <property type="project" value="UniProtKB-UniRule"/>
</dbReference>
<dbReference type="AlphaFoldDB" id="A0A9W7DT60"/>
<keyword evidence="1" id="KW-0378">Hydrolase</keyword>
<name>A0A9W7DT60_9STRA</name>
<evidence type="ECO:0000256" key="2">
    <source>
        <dbReference type="SAM" id="MobiDB-lite"/>
    </source>
</evidence>
<dbReference type="Pfam" id="PF00443">
    <property type="entry name" value="UCH"/>
    <property type="match status" value="1"/>
</dbReference>
<feature type="compositionally biased region" description="Low complexity" evidence="2">
    <location>
        <begin position="138"/>
        <end position="161"/>
    </location>
</feature>
<feature type="compositionally biased region" description="Low complexity" evidence="2">
    <location>
        <begin position="92"/>
        <end position="103"/>
    </location>
</feature>
<dbReference type="InterPro" id="IPR001394">
    <property type="entry name" value="Peptidase_C19_UCH"/>
</dbReference>
<feature type="domain" description="USP" evidence="3">
    <location>
        <begin position="215"/>
        <end position="577"/>
    </location>
</feature>
<sequence length="579" mass="62367">MSQGKGSLPYVNHSPSTGSSPHESDVPSSNPYRAPPPGHPGMHHTKTYPERRPSGGRRHSNLVQSSSLTNANFGGDDGSSGGSSSKRHSQRQEQPQRMSMMQRRQQRLRKSSGNVSMSQTLGAVEGSGGSSYGGGEPGRSPSSKSAAAASMSSTAGATPSGLPGLEERKGTREGLPRYSKRSPKVIKTGGGSGVAGVRAVNAPPGGDGGVARGLVGLKNLGNTCFMNSGLQCVFNSPGMDKFFEGGWKGRGELVKSFSDVFNDVLMGTPHTAVTPMTFKRIMGKYAPHLAGFSQQDCQEFVLFLLNGLSEDMHGKGRIKEEVEKEEILEKWAIEKQADYWWDRHLQLNSSFVNEVFFGQLQSTITCSSCGNKSYCFDAFSTLSLPIPNKGVEREGLTRRMGNSLRRSFGRKENLGDPTTSTGGGGGSGGISIEDCLKLFTTPETIDSDNKPFCSKCKKKRKSTKQFGIFRMPQVLVVHLKRFNNNRSKITTEVAFKDFLDMSPYSAAVDAGPVSEENSYELYGVCNHIGSYGGGHYTADCKKGGGWWTFNDSHVSKNAAGVGSDGGCEPYVLFYKRKGL</sequence>
<comment type="similarity">
    <text evidence="1">Belongs to the peptidase C19 family.</text>
</comment>
<dbReference type="GO" id="GO:0006508">
    <property type="term" value="P:proteolysis"/>
    <property type="evidence" value="ECO:0007669"/>
    <property type="project" value="UniProtKB-KW"/>
</dbReference>
<comment type="catalytic activity">
    <reaction evidence="1">
        <text>Thiol-dependent hydrolysis of ester, thioester, amide, peptide and isopeptide bonds formed by the C-terminal Gly of ubiquitin (a 76-residue protein attached to proteins as an intracellular targeting signal).</text>
        <dbReference type="EC" id="3.4.19.12"/>
    </reaction>
</comment>
<feature type="region of interest" description="Disordered" evidence="2">
    <location>
        <begin position="407"/>
        <end position="427"/>
    </location>
</feature>
<dbReference type="PROSITE" id="PS50235">
    <property type="entry name" value="USP_3"/>
    <property type="match status" value="1"/>
</dbReference>
<evidence type="ECO:0000313" key="5">
    <source>
        <dbReference type="Proteomes" id="UP001165082"/>
    </source>
</evidence>
<evidence type="ECO:0000259" key="3">
    <source>
        <dbReference type="PROSITE" id="PS50235"/>
    </source>
</evidence>
<dbReference type="EMBL" id="BRXZ01002088">
    <property type="protein sequence ID" value="GMH54138.1"/>
    <property type="molecule type" value="Genomic_DNA"/>
</dbReference>
<dbReference type="Gene3D" id="3.90.70.10">
    <property type="entry name" value="Cysteine proteinases"/>
    <property type="match status" value="1"/>
</dbReference>
<keyword evidence="1" id="KW-0645">Protease</keyword>
<organism evidence="4 5">
    <name type="scientific">Triparma retinervis</name>
    <dbReference type="NCBI Taxonomy" id="2557542"/>
    <lineage>
        <taxon>Eukaryota</taxon>
        <taxon>Sar</taxon>
        <taxon>Stramenopiles</taxon>
        <taxon>Ochrophyta</taxon>
        <taxon>Bolidophyceae</taxon>
        <taxon>Parmales</taxon>
        <taxon>Triparmaceae</taxon>
        <taxon>Triparma</taxon>
    </lineage>
</organism>
<keyword evidence="5" id="KW-1185">Reference proteome</keyword>
<reference evidence="4" key="1">
    <citation type="submission" date="2022-07" db="EMBL/GenBank/DDBJ databases">
        <title>Genome analysis of Parmales, a sister group of diatoms, reveals the evolutionary specialization of diatoms from phago-mixotrophs to photoautotrophs.</title>
        <authorList>
            <person name="Ban H."/>
            <person name="Sato S."/>
            <person name="Yoshikawa S."/>
            <person name="Kazumasa Y."/>
            <person name="Nakamura Y."/>
            <person name="Ichinomiya M."/>
            <person name="Saitoh K."/>
            <person name="Sato N."/>
            <person name="Blanc-Mathieu R."/>
            <person name="Endo H."/>
            <person name="Kuwata A."/>
            <person name="Ogata H."/>
        </authorList>
    </citation>
    <scope>NUCLEOTIDE SEQUENCE</scope>
</reference>
<dbReference type="GO" id="GO:0016579">
    <property type="term" value="P:protein deubiquitination"/>
    <property type="evidence" value="ECO:0007669"/>
    <property type="project" value="InterPro"/>
</dbReference>
<proteinExistence type="inferred from homology"/>
<dbReference type="InterPro" id="IPR038765">
    <property type="entry name" value="Papain-like_cys_pep_sf"/>
</dbReference>